<keyword evidence="2 5" id="KW-0812">Transmembrane</keyword>
<protein>
    <recommendedName>
        <fullName evidence="8">Neutral zinc metallopeptidase</fullName>
    </recommendedName>
</protein>
<organism evidence="6 7">
    <name type="scientific">Halopseudomonas formosensis</name>
    <dbReference type="NCBI Taxonomy" id="1002526"/>
    <lineage>
        <taxon>Bacteria</taxon>
        <taxon>Pseudomonadati</taxon>
        <taxon>Pseudomonadota</taxon>
        <taxon>Gammaproteobacteria</taxon>
        <taxon>Pseudomonadales</taxon>
        <taxon>Pseudomonadaceae</taxon>
        <taxon>Halopseudomonas</taxon>
    </lineage>
</organism>
<dbReference type="PANTHER" id="PTHR30168:SF0">
    <property type="entry name" value="INNER MEMBRANE PROTEIN"/>
    <property type="match status" value="1"/>
</dbReference>
<evidence type="ECO:0008006" key="8">
    <source>
        <dbReference type="Google" id="ProtNLM"/>
    </source>
</evidence>
<dbReference type="GO" id="GO:0016020">
    <property type="term" value="C:membrane"/>
    <property type="evidence" value="ECO:0007669"/>
    <property type="project" value="UniProtKB-SubCell"/>
</dbReference>
<proteinExistence type="predicted"/>
<dbReference type="EMBL" id="FOYD01000008">
    <property type="protein sequence ID" value="SFQ85724.1"/>
    <property type="molecule type" value="Genomic_DNA"/>
</dbReference>
<evidence type="ECO:0000256" key="2">
    <source>
        <dbReference type="ARBA" id="ARBA00022692"/>
    </source>
</evidence>
<comment type="subcellular location">
    <subcellularLocation>
        <location evidence="1">Membrane</location>
        <topology evidence="1">Single-pass membrane protein</topology>
    </subcellularLocation>
</comment>
<feature type="transmembrane region" description="Helical" evidence="5">
    <location>
        <begin position="20"/>
        <end position="41"/>
    </location>
</feature>
<dbReference type="AlphaFoldDB" id="A0A1I6BXW4"/>
<gene>
    <name evidence="6" type="ORF">SAMN05216578_10819</name>
</gene>
<dbReference type="STRING" id="1002526.SAMN05216578_10819"/>
<name>A0A1I6BXW4_9GAMM</name>
<evidence type="ECO:0000313" key="6">
    <source>
        <dbReference type="EMBL" id="SFQ85724.1"/>
    </source>
</evidence>
<evidence type="ECO:0000256" key="3">
    <source>
        <dbReference type="ARBA" id="ARBA00022989"/>
    </source>
</evidence>
<evidence type="ECO:0000313" key="7">
    <source>
        <dbReference type="Proteomes" id="UP000242815"/>
    </source>
</evidence>
<dbReference type="RefSeq" id="WP_090539644.1">
    <property type="nucleotide sequence ID" value="NZ_FOYD01000008.1"/>
</dbReference>
<evidence type="ECO:0000256" key="4">
    <source>
        <dbReference type="ARBA" id="ARBA00023136"/>
    </source>
</evidence>
<feature type="transmembrane region" description="Helical" evidence="5">
    <location>
        <begin position="48"/>
        <end position="68"/>
    </location>
</feature>
<accession>A0A1I6BXW4</accession>
<evidence type="ECO:0000256" key="5">
    <source>
        <dbReference type="SAM" id="Phobius"/>
    </source>
</evidence>
<dbReference type="InterPro" id="IPR007343">
    <property type="entry name" value="Uncharacterised_pept_Zn_put"/>
</dbReference>
<keyword evidence="4 5" id="KW-0472">Membrane</keyword>
<dbReference type="Pfam" id="PF04228">
    <property type="entry name" value="Zn_peptidase"/>
    <property type="match status" value="1"/>
</dbReference>
<evidence type="ECO:0000256" key="1">
    <source>
        <dbReference type="ARBA" id="ARBA00004167"/>
    </source>
</evidence>
<sequence length="297" mass="32230">MDWRGRRQSSNIEDRRGQPLSAGAGGGGLILLLLRILPWLLRTRLGRIVLAVGVVVFFGARMLGIDLLQLGGPVPQQTASFSAEEQQLAEFVSVVLADTEQTWQRILAEQGQRYEEPVLVLFSQRVASACGTASSAVGPFYCPADRKVYLDLSFFHDLDRQLGAPGDFAQAYVVAHEVGHHLQTLLGISQQVRDAGRGKSAAVVNALSVRQELQADCLAGVWGHSAHRFSGMLEPGDLEEALQAAAAIGDDRLQKRSGGDVVPDSFTHGTSAQRVTWFKRGFDSGDMRQCDTFSGQI</sequence>
<keyword evidence="3 5" id="KW-1133">Transmembrane helix</keyword>
<dbReference type="PANTHER" id="PTHR30168">
    <property type="entry name" value="PUTATIVE MEMBRANE PROTEIN YPFJ"/>
    <property type="match status" value="1"/>
</dbReference>
<reference evidence="6 7" key="1">
    <citation type="submission" date="2016-10" db="EMBL/GenBank/DDBJ databases">
        <authorList>
            <person name="de Groot N.N."/>
        </authorList>
    </citation>
    <scope>NUCLEOTIDE SEQUENCE [LARGE SCALE GENOMIC DNA]</scope>
    <source>
        <strain evidence="6 7">JCM 18415</strain>
    </source>
</reference>
<dbReference type="Proteomes" id="UP000242815">
    <property type="component" value="Unassembled WGS sequence"/>
</dbReference>
<dbReference type="OrthoDB" id="9774900at2"/>